<name>A0A318JNV8_9BURK</name>
<dbReference type="AlphaFoldDB" id="A0A318JNV8"/>
<reference evidence="1 2" key="1">
    <citation type="submission" date="2018-05" db="EMBL/GenBank/DDBJ databases">
        <title>Genomic Encyclopedia of Type Strains, Phase IV (KMG-IV): sequencing the most valuable type-strain genomes for metagenomic binning, comparative biology and taxonomic classification.</title>
        <authorList>
            <person name="Goeker M."/>
        </authorList>
    </citation>
    <scope>NUCLEOTIDE SEQUENCE [LARGE SCALE GENOMIC DNA]</scope>
    <source>
        <strain evidence="1 2">DSM 19792</strain>
    </source>
</reference>
<keyword evidence="2" id="KW-1185">Reference proteome</keyword>
<dbReference type="Proteomes" id="UP000247792">
    <property type="component" value="Unassembled WGS sequence"/>
</dbReference>
<protein>
    <submittedName>
        <fullName evidence="1">Uncharacterized protein</fullName>
    </submittedName>
</protein>
<organism evidence="1 2">
    <name type="scientific">Undibacterium pigrum</name>
    <dbReference type="NCBI Taxonomy" id="401470"/>
    <lineage>
        <taxon>Bacteria</taxon>
        <taxon>Pseudomonadati</taxon>
        <taxon>Pseudomonadota</taxon>
        <taxon>Betaproteobacteria</taxon>
        <taxon>Burkholderiales</taxon>
        <taxon>Oxalobacteraceae</taxon>
        <taxon>Undibacterium</taxon>
    </lineage>
</organism>
<dbReference type="EMBL" id="QJKB01000006">
    <property type="protein sequence ID" value="PXX41883.1"/>
    <property type="molecule type" value="Genomic_DNA"/>
</dbReference>
<comment type="caution">
    <text evidence="1">The sequence shown here is derived from an EMBL/GenBank/DDBJ whole genome shotgun (WGS) entry which is preliminary data.</text>
</comment>
<evidence type="ECO:0000313" key="2">
    <source>
        <dbReference type="Proteomes" id="UP000247792"/>
    </source>
</evidence>
<accession>A0A318JNV8</accession>
<proteinExistence type="predicted"/>
<gene>
    <name evidence="1" type="ORF">DFR42_10662</name>
</gene>
<sequence>MTNYCRFFATYFFSKFLLPDNRKFKLKMLRPSQFNTQNSKRWLLCLLLPALLLTQWLGLVHKISHAGWGGNPASATVSQPAVLSGAFLSFLPGSQDDGNSLHSCALYDAVTAAEYLQHLPDVVASHSGKAIIGSSTAILSWLAALQVPFSSRAPPSLFA</sequence>
<evidence type="ECO:0000313" key="1">
    <source>
        <dbReference type="EMBL" id="PXX41883.1"/>
    </source>
</evidence>